<dbReference type="EMBL" id="QTSX02003771">
    <property type="protein sequence ID" value="KAJ9068196.1"/>
    <property type="molecule type" value="Genomic_DNA"/>
</dbReference>
<protein>
    <submittedName>
        <fullName evidence="1">Uncharacterized protein</fullName>
    </submittedName>
</protein>
<proteinExistence type="predicted"/>
<accession>A0ACC2T172</accession>
<dbReference type="Proteomes" id="UP001165960">
    <property type="component" value="Unassembled WGS sequence"/>
</dbReference>
<organism evidence="1 2">
    <name type="scientific">Entomophthora muscae</name>
    <dbReference type="NCBI Taxonomy" id="34485"/>
    <lineage>
        <taxon>Eukaryota</taxon>
        <taxon>Fungi</taxon>
        <taxon>Fungi incertae sedis</taxon>
        <taxon>Zoopagomycota</taxon>
        <taxon>Entomophthoromycotina</taxon>
        <taxon>Entomophthoromycetes</taxon>
        <taxon>Entomophthorales</taxon>
        <taxon>Entomophthoraceae</taxon>
        <taxon>Entomophthora</taxon>
    </lineage>
</organism>
<gene>
    <name evidence="1" type="ORF">DSO57_1031137</name>
</gene>
<sequence>MVLWSSYSPSWVCLPGIYESPCWALSVCLHAHQEQFPLSLLAFVATGAAVALFHRKACVIESTFFSKASVNGTICATYQILEYTNMLRACAFDTRSSLLYLHFPI</sequence>
<keyword evidence="2" id="KW-1185">Reference proteome</keyword>
<name>A0ACC2T172_9FUNG</name>
<reference evidence="1" key="1">
    <citation type="submission" date="2022-04" db="EMBL/GenBank/DDBJ databases">
        <title>Genome of the entomopathogenic fungus Entomophthora muscae.</title>
        <authorList>
            <person name="Elya C."/>
            <person name="Lovett B.R."/>
            <person name="Lee E."/>
            <person name="Macias A.M."/>
            <person name="Hajek A.E."/>
            <person name="De Bivort B.L."/>
            <person name="Kasson M.T."/>
            <person name="De Fine Licht H.H."/>
            <person name="Stajich J.E."/>
        </authorList>
    </citation>
    <scope>NUCLEOTIDE SEQUENCE</scope>
    <source>
        <strain evidence="1">Berkeley</strain>
    </source>
</reference>
<evidence type="ECO:0000313" key="2">
    <source>
        <dbReference type="Proteomes" id="UP001165960"/>
    </source>
</evidence>
<evidence type="ECO:0000313" key="1">
    <source>
        <dbReference type="EMBL" id="KAJ9068196.1"/>
    </source>
</evidence>
<comment type="caution">
    <text evidence="1">The sequence shown here is derived from an EMBL/GenBank/DDBJ whole genome shotgun (WGS) entry which is preliminary data.</text>
</comment>